<dbReference type="InterPro" id="IPR014026">
    <property type="entry name" value="UDP-Glc/GDP-Man_DH_dimer"/>
</dbReference>
<dbReference type="InterPro" id="IPR036220">
    <property type="entry name" value="UDP-Glc/GDP-Man_DH_C_sf"/>
</dbReference>
<dbReference type="InterPro" id="IPR036291">
    <property type="entry name" value="NAD(P)-bd_dom_sf"/>
</dbReference>
<dbReference type="InterPro" id="IPR017476">
    <property type="entry name" value="UDP-Glc/GDP-Man"/>
</dbReference>
<dbReference type="PANTHER" id="PTHR43491">
    <property type="entry name" value="UDP-N-ACETYL-D-MANNOSAMINE DEHYDROGENASE"/>
    <property type="match status" value="1"/>
</dbReference>
<dbReference type="InterPro" id="IPR008927">
    <property type="entry name" value="6-PGluconate_DH-like_C_sf"/>
</dbReference>
<dbReference type="InterPro" id="IPR014027">
    <property type="entry name" value="UDP-Glc/GDP-Man_DH_C"/>
</dbReference>
<name>A0ABT2AV87_9ACTN</name>
<organism evidence="5 6">
    <name type="scientific">Streptomyces pyxinicus</name>
    <dbReference type="NCBI Taxonomy" id="2970331"/>
    <lineage>
        <taxon>Bacteria</taxon>
        <taxon>Bacillati</taxon>
        <taxon>Actinomycetota</taxon>
        <taxon>Actinomycetes</taxon>
        <taxon>Kitasatosporales</taxon>
        <taxon>Streptomycetaceae</taxon>
        <taxon>Streptomyces</taxon>
    </lineage>
</organism>
<dbReference type="RefSeq" id="WP_258776453.1">
    <property type="nucleotide sequence ID" value="NZ_JANUGP010000002.1"/>
</dbReference>
<dbReference type="Pfam" id="PF00984">
    <property type="entry name" value="UDPG_MGDP_dh"/>
    <property type="match status" value="1"/>
</dbReference>
<feature type="domain" description="UDP-glucose/GDP-mannose dehydrogenase C-terminal" evidence="4">
    <location>
        <begin position="301"/>
        <end position="396"/>
    </location>
</feature>
<gene>
    <name evidence="5" type="ORF">NX794_02755</name>
</gene>
<evidence type="ECO:0000256" key="2">
    <source>
        <dbReference type="ARBA" id="ARBA00023027"/>
    </source>
</evidence>
<dbReference type="SUPFAM" id="SSF48179">
    <property type="entry name" value="6-phosphogluconate dehydrogenase C-terminal domain-like"/>
    <property type="match status" value="1"/>
</dbReference>
<dbReference type="PIRSF" id="PIRSF500136">
    <property type="entry name" value="UDP_ManNAc_DH"/>
    <property type="match status" value="1"/>
</dbReference>
<dbReference type="Proteomes" id="UP001205612">
    <property type="component" value="Unassembled WGS sequence"/>
</dbReference>
<evidence type="ECO:0000256" key="3">
    <source>
        <dbReference type="PIRNR" id="PIRNR000124"/>
    </source>
</evidence>
<dbReference type="Pfam" id="PF03721">
    <property type="entry name" value="UDPG_MGDP_dh_N"/>
    <property type="match status" value="1"/>
</dbReference>
<dbReference type="SUPFAM" id="SSF52413">
    <property type="entry name" value="UDP-glucose/GDP-mannose dehydrogenase C-terminal domain"/>
    <property type="match status" value="1"/>
</dbReference>
<dbReference type="Pfam" id="PF03720">
    <property type="entry name" value="UDPG_MGDP_dh_C"/>
    <property type="match status" value="1"/>
</dbReference>
<evidence type="ECO:0000256" key="1">
    <source>
        <dbReference type="ARBA" id="ARBA00023002"/>
    </source>
</evidence>
<protein>
    <submittedName>
        <fullName evidence="5">Nucleotide sugar dehydrogenase</fullName>
    </submittedName>
</protein>
<accession>A0ABT2AV87</accession>
<dbReference type="NCBIfam" id="TIGR03026">
    <property type="entry name" value="NDP-sugDHase"/>
    <property type="match status" value="1"/>
</dbReference>
<comment type="caution">
    <text evidence="5">The sequence shown here is derived from an EMBL/GenBank/DDBJ whole genome shotgun (WGS) entry which is preliminary data.</text>
</comment>
<dbReference type="InterPro" id="IPR028359">
    <property type="entry name" value="UDP_ManNAc/GlcNAc_DH"/>
</dbReference>
<keyword evidence="6" id="KW-1185">Reference proteome</keyword>
<keyword evidence="2" id="KW-0520">NAD</keyword>
<dbReference type="SMART" id="SM00984">
    <property type="entry name" value="UDPG_MGDP_dh_C"/>
    <property type="match status" value="1"/>
</dbReference>
<evidence type="ECO:0000259" key="4">
    <source>
        <dbReference type="SMART" id="SM00984"/>
    </source>
</evidence>
<keyword evidence="1" id="KW-0560">Oxidoreductase</keyword>
<dbReference type="PANTHER" id="PTHR43491:SF1">
    <property type="entry name" value="UDP-N-ACETYL-D-MANNOSAMINE DEHYDROGENASE"/>
    <property type="match status" value="1"/>
</dbReference>
<sequence length="402" mass="42920">MPADLAVIGLGPYGSPLAQAAVAAGVHTIGFATGPEASSLSPAELRRMHATGFRPGTDPAQLGRVRTAVICVPTPRGADGAPDLGQVEAAARALAEHLRPHTTVILESPVLPGTTEEFLRPLLEKGSGLRAGRDFHLAYSPSRVDPGNREHTPANTPKVIGGLTPACTESAAAFYGRLTDKVVRARGLREAETVQLLEANFRHVNIALVNEMAVLCHELGVDLWDVIRCAETKPFGFQAFRPGPGVGGHGVPHDLTGHATRTLRMVELAQQVNHRMPRYVVQRAAALLNEHGKSARGARVLLLGVTYKPDLADQQGTPAQEIAVRLMELGASVSYHDPYVPAWNVLDRPVPRADSLYEAAADADLTILLQQHRTYDLQGLSVKAQLLLDTRGAAPTGAAHRL</sequence>
<dbReference type="SUPFAM" id="SSF51735">
    <property type="entry name" value="NAD(P)-binding Rossmann-fold domains"/>
    <property type="match status" value="1"/>
</dbReference>
<dbReference type="EMBL" id="JANUGP010000002">
    <property type="protein sequence ID" value="MCS0600160.1"/>
    <property type="molecule type" value="Genomic_DNA"/>
</dbReference>
<dbReference type="InterPro" id="IPR001732">
    <property type="entry name" value="UDP-Glc/GDP-Man_DH_N"/>
</dbReference>
<comment type="similarity">
    <text evidence="3">Belongs to the UDP-glucose/GDP-mannose dehydrogenase family.</text>
</comment>
<dbReference type="Gene3D" id="3.40.50.720">
    <property type="entry name" value="NAD(P)-binding Rossmann-like Domain"/>
    <property type="match status" value="2"/>
</dbReference>
<evidence type="ECO:0000313" key="5">
    <source>
        <dbReference type="EMBL" id="MCS0600160.1"/>
    </source>
</evidence>
<dbReference type="PIRSF" id="PIRSF000124">
    <property type="entry name" value="UDPglc_GDPman_dh"/>
    <property type="match status" value="1"/>
</dbReference>
<proteinExistence type="inferred from homology"/>
<reference evidence="5 6" key="1">
    <citation type="submission" date="2022-08" db="EMBL/GenBank/DDBJ databases">
        <authorList>
            <person name="Somphong A."/>
            <person name="Phongsopitanun W."/>
        </authorList>
    </citation>
    <scope>NUCLEOTIDE SEQUENCE [LARGE SCALE GENOMIC DNA]</scope>
    <source>
        <strain evidence="5 6">LP11</strain>
    </source>
</reference>
<evidence type="ECO:0000313" key="6">
    <source>
        <dbReference type="Proteomes" id="UP001205612"/>
    </source>
</evidence>